<keyword evidence="5" id="KW-0687">Ribonucleoprotein</keyword>
<evidence type="ECO:0000313" key="9">
    <source>
        <dbReference type="Proteomes" id="UP000276776"/>
    </source>
</evidence>
<dbReference type="Proteomes" id="UP000276776">
    <property type="component" value="Unassembled WGS sequence"/>
</dbReference>
<evidence type="ECO:0000256" key="2">
    <source>
        <dbReference type="ARBA" id="ARBA00006073"/>
    </source>
</evidence>
<evidence type="ECO:0000313" key="8">
    <source>
        <dbReference type="EMBL" id="VDN00810.1"/>
    </source>
</evidence>
<dbReference type="SMART" id="SM00916">
    <property type="entry name" value="L51_S25_CI-B8"/>
    <property type="match status" value="1"/>
</dbReference>
<keyword evidence="9" id="KW-1185">Reference proteome</keyword>
<dbReference type="InterPro" id="IPR036249">
    <property type="entry name" value="Thioredoxin-like_sf"/>
</dbReference>
<evidence type="ECO:0000256" key="5">
    <source>
        <dbReference type="ARBA" id="ARBA00023274"/>
    </source>
</evidence>
<dbReference type="PANTHER" id="PTHR21396:SF2">
    <property type="entry name" value="LARGE RIBOSOMAL SUBUNIT PROTEIN ML43"/>
    <property type="match status" value="1"/>
</dbReference>
<feature type="domain" description="Ribosomal protein/NADH dehydrogenase" evidence="7">
    <location>
        <begin position="54"/>
        <end position="128"/>
    </location>
</feature>
<dbReference type="Gene3D" id="3.40.30.10">
    <property type="entry name" value="Glutaredoxin"/>
    <property type="match status" value="1"/>
</dbReference>
<organism evidence="10">
    <name type="scientific">Thelazia callipaeda</name>
    <name type="common">Oriental eyeworm</name>
    <name type="synonym">Parasitic nematode</name>
    <dbReference type="NCBI Taxonomy" id="103827"/>
    <lineage>
        <taxon>Eukaryota</taxon>
        <taxon>Metazoa</taxon>
        <taxon>Ecdysozoa</taxon>
        <taxon>Nematoda</taxon>
        <taxon>Chromadorea</taxon>
        <taxon>Rhabditida</taxon>
        <taxon>Spirurina</taxon>
        <taxon>Spiruromorpha</taxon>
        <taxon>Thelazioidea</taxon>
        <taxon>Thelaziidae</taxon>
        <taxon>Thelazia</taxon>
    </lineage>
</organism>
<evidence type="ECO:0000256" key="6">
    <source>
        <dbReference type="ARBA" id="ARBA00035188"/>
    </source>
</evidence>
<dbReference type="AlphaFoldDB" id="A0A0N5CU81"/>
<proteinExistence type="inferred from homology"/>
<gene>
    <name evidence="8" type="ORF">TCLT_LOCUS3798</name>
</gene>
<dbReference type="InterPro" id="IPR039927">
    <property type="entry name" value="Ribosomal_mL43"/>
</dbReference>
<dbReference type="SUPFAM" id="SSF52833">
    <property type="entry name" value="Thioredoxin-like"/>
    <property type="match status" value="1"/>
</dbReference>
<name>A0A0N5CU81_THECL</name>
<dbReference type="WBParaSite" id="TCLT_0000380901-mRNA-1">
    <property type="protein sequence ID" value="TCLT_0000380901-mRNA-1"/>
    <property type="gene ID" value="TCLT_0000380901"/>
</dbReference>
<dbReference type="OMA" id="ISKWIDL"/>
<accession>A0A0N5CU81</accession>
<evidence type="ECO:0000256" key="3">
    <source>
        <dbReference type="ARBA" id="ARBA00022980"/>
    </source>
</evidence>
<dbReference type="PANTHER" id="PTHR21396">
    <property type="entry name" value="39S RIBOSOMAL PROTEIN L43"/>
    <property type="match status" value="1"/>
</dbReference>
<evidence type="ECO:0000256" key="1">
    <source>
        <dbReference type="ARBA" id="ARBA00004173"/>
    </source>
</evidence>
<evidence type="ECO:0000313" key="10">
    <source>
        <dbReference type="WBParaSite" id="TCLT_0000380901-mRNA-1"/>
    </source>
</evidence>
<dbReference type="EMBL" id="UYYF01004267">
    <property type="protein sequence ID" value="VDN00810.1"/>
    <property type="molecule type" value="Genomic_DNA"/>
</dbReference>
<dbReference type="OrthoDB" id="88at2759"/>
<dbReference type="GO" id="GO:0032543">
    <property type="term" value="P:mitochondrial translation"/>
    <property type="evidence" value="ECO:0007669"/>
    <property type="project" value="InterPro"/>
</dbReference>
<dbReference type="GO" id="GO:0005762">
    <property type="term" value="C:mitochondrial large ribosomal subunit"/>
    <property type="evidence" value="ECO:0007669"/>
    <property type="project" value="TreeGrafter"/>
</dbReference>
<dbReference type="Pfam" id="PF05047">
    <property type="entry name" value="L51_S25_CI-B8"/>
    <property type="match status" value="1"/>
</dbReference>
<keyword evidence="4" id="KW-0496">Mitochondrion</keyword>
<comment type="similarity">
    <text evidence="2">Belongs to the mitochondrion-specific ribosomal protein mL43 family.</text>
</comment>
<comment type="subcellular location">
    <subcellularLocation>
        <location evidence="1">Mitochondrion</location>
    </subcellularLocation>
</comment>
<protein>
    <recommendedName>
        <fullName evidence="6">Large ribosomal subunit protein mL43</fullName>
    </recommendedName>
</protein>
<reference evidence="8 9" key="2">
    <citation type="submission" date="2018-11" db="EMBL/GenBank/DDBJ databases">
        <authorList>
            <consortium name="Pathogen Informatics"/>
        </authorList>
    </citation>
    <scope>NUCLEOTIDE SEQUENCE [LARGE SCALE GENOMIC DNA]</scope>
</reference>
<evidence type="ECO:0000256" key="4">
    <source>
        <dbReference type="ARBA" id="ARBA00023128"/>
    </source>
</evidence>
<evidence type="ECO:0000259" key="7">
    <source>
        <dbReference type="SMART" id="SM00916"/>
    </source>
</evidence>
<reference evidence="10" key="1">
    <citation type="submission" date="2017-02" db="UniProtKB">
        <authorList>
            <consortium name="WormBaseParasite"/>
        </authorList>
    </citation>
    <scope>IDENTIFICATION</scope>
</reference>
<sequence length="196" mass="22188">MPSQPRVDRIKICYTAAMHLNFGWRVSGYPSTTFNNAVINYTSQLHRITLRFCRKNECSSGVRDFIAKGLVTAFALQNPSVVVYVQPVRQNIPLVRAEYGNGRIIQIVLKNFDAEQVERHLNLLRTRSGLPVVDLVSRQSAQVNSVQGMWNPMYNVSSELNLSQFPNQKFSRHRSAKPSATEYVASLVSENISDSR</sequence>
<dbReference type="GO" id="GO:0003735">
    <property type="term" value="F:structural constituent of ribosome"/>
    <property type="evidence" value="ECO:0007669"/>
    <property type="project" value="InterPro"/>
</dbReference>
<keyword evidence="3" id="KW-0689">Ribosomal protein</keyword>
<dbReference type="STRING" id="103827.A0A0N5CU81"/>
<dbReference type="InterPro" id="IPR007741">
    <property type="entry name" value="Ribosomal_mL43/mS25/NADH_DH"/>
</dbReference>